<dbReference type="GO" id="GO:0015556">
    <property type="term" value="F:C4-dicarboxylate transmembrane transporter activity"/>
    <property type="evidence" value="ECO:0007669"/>
    <property type="project" value="InterPro"/>
</dbReference>
<evidence type="ECO:0000256" key="8">
    <source>
        <dbReference type="SAM" id="Phobius"/>
    </source>
</evidence>
<evidence type="ECO:0000256" key="7">
    <source>
        <dbReference type="ARBA" id="ARBA00023136"/>
    </source>
</evidence>
<comment type="similarity">
    <text evidence="2">Belongs to the DcuC/DcuD transporter (TC 2.A.61) family.</text>
</comment>
<dbReference type="AlphaFoldDB" id="A0A3D2XAD0"/>
<dbReference type="GO" id="GO:0005886">
    <property type="term" value="C:plasma membrane"/>
    <property type="evidence" value="ECO:0007669"/>
    <property type="project" value="UniProtKB-SubCell"/>
</dbReference>
<organism evidence="9 10">
    <name type="scientific">Lachnoclostridium phytofermentans</name>
    <dbReference type="NCBI Taxonomy" id="66219"/>
    <lineage>
        <taxon>Bacteria</taxon>
        <taxon>Bacillati</taxon>
        <taxon>Bacillota</taxon>
        <taxon>Clostridia</taxon>
        <taxon>Lachnospirales</taxon>
        <taxon>Lachnospiraceae</taxon>
    </lineage>
</organism>
<evidence type="ECO:0000313" key="10">
    <source>
        <dbReference type="Proteomes" id="UP000262969"/>
    </source>
</evidence>
<gene>
    <name evidence="9" type="ORF">DHW61_14280</name>
</gene>
<feature type="transmembrane region" description="Helical" evidence="8">
    <location>
        <begin position="34"/>
        <end position="52"/>
    </location>
</feature>
<evidence type="ECO:0000256" key="3">
    <source>
        <dbReference type="ARBA" id="ARBA00022448"/>
    </source>
</evidence>
<keyword evidence="7 8" id="KW-0472">Membrane</keyword>
<accession>A0A3D2XAD0</accession>
<dbReference type="InterPro" id="IPR004669">
    <property type="entry name" value="C4_dicarb_anaerob_car"/>
</dbReference>
<keyword evidence="3" id="KW-0813">Transport</keyword>
<sequence>ALLVAATVYVSGLKSIGLISSLQATILEIQGSGLGFILPLILVGLTILIVLLSGSGTALFYALVPLMMPLATAAGINALAVTIPMALAGNIIRAVSPVAAVVMIVA</sequence>
<evidence type="ECO:0000313" key="9">
    <source>
        <dbReference type="EMBL" id="HCL03553.1"/>
    </source>
</evidence>
<reference evidence="9 10" key="1">
    <citation type="journal article" date="2018" name="Nat. Biotechnol.">
        <title>A standardized bacterial taxonomy based on genome phylogeny substantially revises the tree of life.</title>
        <authorList>
            <person name="Parks D.H."/>
            <person name="Chuvochina M."/>
            <person name="Waite D.W."/>
            <person name="Rinke C."/>
            <person name="Skarshewski A."/>
            <person name="Chaumeil P.A."/>
            <person name="Hugenholtz P."/>
        </authorList>
    </citation>
    <scope>NUCLEOTIDE SEQUENCE [LARGE SCALE GENOMIC DNA]</scope>
    <source>
        <strain evidence="9">UBA11728</strain>
    </source>
</reference>
<feature type="non-terminal residue" evidence="9">
    <location>
        <position position="1"/>
    </location>
</feature>
<feature type="non-terminal residue" evidence="9">
    <location>
        <position position="106"/>
    </location>
</feature>
<dbReference type="PANTHER" id="PTHR42002">
    <property type="entry name" value="ANAEROBIC C4-DICARBOXYLATE TRANSPORTER DCUC-RELATED"/>
    <property type="match status" value="1"/>
</dbReference>
<name>A0A3D2XAD0_9FIRM</name>
<protein>
    <submittedName>
        <fullName evidence="9">C4-dicarboxylate ABC transporter</fullName>
    </submittedName>
</protein>
<keyword evidence="4" id="KW-1003">Cell membrane</keyword>
<keyword evidence="5 8" id="KW-0812">Transmembrane</keyword>
<comment type="subcellular location">
    <subcellularLocation>
        <location evidence="1">Cell membrane</location>
        <topology evidence="1">Multi-pass membrane protein</topology>
    </subcellularLocation>
</comment>
<comment type="caution">
    <text evidence="9">The sequence shown here is derived from an EMBL/GenBank/DDBJ whole genome shotgun (WGS) entry which is preliminary data.</text>
</comment>
<dbReference type="InterPro" id="IPR018385">
    <property type="entry name" value="C4_dicarb_anaerob_car-like"/>
</dbReference>
<dbReference type="Pfam" id="PF03606">
    <property type="entry name" value="DcuC"/>
    <property type="match status" value="1"/>
</dbReference>
<proteinExistence type="inferred from homology"/>
<evidence type="ECO:0000256" key="2">
    <source>
        <dbReference type="ARBA" id="ARBA00005275"/>
    </source>
</evidence>
<evidence type="ECO:0000256" key="1">
    <source>
        <dbReference type="ARBA" id="ARBA00004651"/>
    </source>
</evidence>
<keyword evidence="6 8" id="KW-1133">Transmembrane helix</keyword>
<evidence type="ECO:0000256" key="6">
    <source>
        <dbReference type="ARBA" id="ARBA00022989"/>
    </source>
</evidence>
<evidence type="ECO:0000256" key="5">
    <source>
        <dbReference type="ARBA" id="ARBA00022692"/>
    </source>
</evidence>
<dbReference type="EMBL" id="DPVV01000476">
    <property type="protein sequence ID" value="HCL03553.1"/>
    <property type="molecule type" value="Genomic_DNA"/>
</dbReference>
<dbReference type="PANTHER" id="PTHR42002:SF2">
    <property type="entry name" value="ANAEROBIC C4-DICARBOXYLATE TRANSPORTER DCUC-RELATED"/>
    <property type="match status" value="1"/>
</dbReference>
<evidence type="ECO:0000256" key="4">
    <source>
        <dbReference type="ARBA" id="ARBA00022475"/>
    </source>
</evidence>
<dbReference type="Proteomes" id="UP000262969">
    <property type="component" value="Unassembled WGS sequence"/>
</dbReference>